<reference evidence="1 2" key="1">
    <citation type="submission" date="2019-04" db="EMBL/GenBank/DDBJ databases">
        <title>Crypto-aerobic microbial life in anoxic (sulfidic) marine sediments.</title>
        <authorList>
            <person name="Bhattacharya S."/>
            <person name="Roy C."/>
            <person name="Mondal N."/>
            <person name="Sarkar J."/>
            <person name="Mandal S."/>
            <person name="Rameez M.J."/>
            <person name="Ghosh W."/>
        </authorList>
    </citation>
    <scope>NUCLEOTIDE SEQUENCE [LARGE SCALE GENOMIC DNA]</scope>
    <source>
        <strain evidence="1 2">SBBC</strain>
    </source>
</reference>
<accession>A0A4U0Z237</accession>
<dbReference type="GO" id="GO:0016740">
    <property type="term" value="F:transferase activity"/>
    <property type="evidence" value="ECO:0007669"/>
    <property type="project" value="UniProtKB-KW"/>
</dbReference>
<keyword evidence="1" id="KW-0808">Transferase</keyword>
<evidence type="ECO:0000313" key="1">
    <source>
        <dbReference type="EMBL" id="TKA96441.1"/>
    </source>
</evidence>
<dbReference type="EMBL" id="SWAU01000096">
    <property type="protein sequence ID" value="TKA96441.1"/>
    <property type="molecule type" value="Genomic_DNA"/>
</dbReference>
<dbReference type="Proteomes" id="UP000306340">
    <property type="component" value="Unassembled WGS sequence"/>
</dbReference>
<evidence type="ECO:0000313" key="2">
    <source>
        <dbReference type="Proteomes" id="UP000306340"/>
    </source>
</evidence>
<dbReference type="InterPro" id="IPR029044">
    <property type="entry name" value="Nucleotide-diphossugar_trans"/>
</dbReference>
<organism evidence="1 2">
    <name type="scientific">Cereibacter changlensis</name>
    <dbReference type="NCBI Taxonomy" id="402884"/>
    <lineage>
        <taxon>Bacteria</taxon>
        <taxon>Pseudomonadati</taxon>
        <taxon>Pseudomonadota</taxon>
        <taxon>Alphaproteobacteria</taxon>
        <taxon>Rhodobacterales</taxon>
        <taxon>Paracoccaceae</taxon>
        <taxon>Cereibacter</taxon>
    </lineage>
</organism>
<proteinExistence type="predicted"/>
<name>A0A4U0Z237_9RHOB</name>
<protein>
    <submittedName>
        <fullName evidence="1">Glycosyltransferase family 2 protein</fullName>
    </submittedName>
</protein>
<dbReference type="SUPFAM" id="SSF53448">
    <property type="entry name" value="Nucleotide-diphospho-sugar transferases"/>
    <property type="match status" value="1"/>
</dbReference>
<dbReference type="AlphaFoldDB" id="A0A4U0Z237"/>
<gene>
    <name evidence="1" type="ORF">FAZ78_11445</name>
</gene>
<sequence>MSLSSIPSRFAHLGPTLNSLLTQRRPPDEVRIYVPHAYRRFPEWNGSLPEVPAGVTVLRADCDYGPATKILPAVRDLQGTNTEILFCDDDRIYDPLWTSRFLVQRSQRPDCALVEAGGLLGKSGHCVDAALRVRKGIMYRAIRAASLGLIKPRPWARSGFVDIAKGYGGVMIRPDFLPSEAFDIPEILWTVDDYWLSGCLRMQGIDIWLNAEAPVSRESRAAACAPLLNFTTGGHDRGKSNAACVAWFRDKYGVWVHPTM</sequence>
<comment type="caution">
    <text evidence="1">The sequence shown here is derived from an EMBL/GenBank/DDBJ whole genome shotgun (WGS) entry which is preliminary data.</text>
</comment>